<accession>A0ABS4QTA1</accession>
<name>A0ABS4QTA1_9NOCA</name>
<proteinExistence type="predicted"/>
<sequence>MAPNHLRLLCGRQHLPSVNTAQVKFTPTPPQFGGIDGVWWPRTRHLGAELPLLLEALRPYLGTPWRVAYHPHGWVLGPPRLLDLGERAVQLVPQRFELGNIVHILGIDGARIVLRVIPPATRSRIPFR</sequence>
<evidence type="ECO:0000313" key="1">
    <source>
        <dbReference type="EMBL" id="MBP2194405.1"/>
    </source>
</evidence>
<organism evidence="1 2">
    <name type="scientific">Nocardia goodfellowii</name>
    <dbReference type="NCBI Taxonomy" id="882446"/>
    <lineage>
        <taxon>Bacteria</taxon>
        <taxon>Bacillati</taxon>
        <taxon>Actinomycetota</taxon>
        <taxon>Actinomycetes</taxon>
        <taxon>Mycobacteriales</taxon>
        <taxon>Nocardiaceae</taxon>
        <taxon>Nocardia</taxon>
    </lineage>
</organism>
<keyword evidence="2" id="KW-1185">Reference proteome</keyword>
<protein>
    <submittedName>
        <fullName evidence="1">Uncharacterized protein</fullName>
    </submittedName>
</protein>
<dbReference type="Proteomes" id="UP001519325">
    <property type="component" value="Unassembled WGS sequence"/>
</dbReference>
<dbReference type="Pfam" id="PF19457">
    <property type="entry name" value="DUF5994"/>
    <property type="match status" value="1"/>
</dbReference>
<dbReference type="InterPro" id="IPR046036">
    <property type="entry name" value="DUF5994"/>
</dbReference>
<evidence type="ECO:0000313" key="2">
    <source>
        <dbReference type="Proteomes" id="UP001519325"/>
    </source>
</evidence>
<dbReference type="EMBL" id="JAGGMR010000001">
    <property type="protein sequence ID" value="MBP2194405.1"/>
    <property type="molecule type" value="Genomic_DNA"/>
</dbReference>
<comment type="caution">
    <text evidence="1">The sequence shown here is derived from an EMBL/GenBank/DDBJ whole genome shotgun (WGS) entry which is preliminary data.</text>
</comment>
<gene>
    <name evidence="1" type="ORF">BJ987_007306</name>
</gene>
<reference evidence="1 2" key="1">
    <citation type="submission" date="2021-03" db="EMBL/GenBank/DDBJ databases">
        <title>Sequencing the genomes of 1000 actinobacteria strains.</title>
        <authorList>
            <person name="Klenk H.-P."/>
        </authorList>
    </citation>
    <scope>NUCLEOTIDE SEQUENCE [LARGE SCALE GENOMIC DNA]</scope>
    <source>
        <strain evidence="1 2">DSM 45516</strain>
    </source>
</reference>
<dbReference type="RefSeq" id="WP_209897536.1">
    <property type="nucleotide sequence ID" value="NZ_JAGGMR010000001.1"/>
</dbReference>